<evidence type="ECO:0000256" key="3">
    <source>
        <dbReference type="ARBA" id="ARBA00023315"/>
    </source>
</evidence>
<dbReference type="InterPro" id="IPR000182">
    <property type="entry name" value="GNAT_dom"/>
</dbReference>
<dbReference type="InterPro" id="IPR050276">
    <property type="entry name" value="MshD_Acetyltransferase"/>
</dbReference>
<comment type="catalytic activity">
    <reaction evidence="4">
        <text>1D-myo-inositol 2-(L-cysteinylamino)-2-deoxy-alpha-D-glucopyranoside + acetyl-CoA = mycothiol + CoA + H(+)</text>
        <dbReference type="Rhea" id="RHEA:26172"/>
        <dbReference type="ChEBI" id="CHEBI:15378"/>
        <dbReference type="ChEBI" id="CHEBI:16768"/>
        <dbReference type="ChEBI" id="CHEBI:57287"/>
        <dbReference type="ChEBI" id="CHEBI:57288"/>
        <dbReference type="ChEBI" id="CHEBI:58887"/>
        <dbReference type="EC" id="2.3.1.189"/>
    </reaction>
</comment>
<sequence length="311" mass="33389">MSASPSAPEPSVRPLPSWLDSLIAECRAVDGTPPYSDQAIVDYRMTTRELLAIDEVAAALVARPPGDTTEAEFAVRPEARGHGIGTRLLAELLRESHGGLRVWAHGDHPAARRLAARFGLVPARELLHLAAELGQADRPASAEAAPAAGTAPTAPTAATHPTTSTALDGYRLAVFRAGVDDGDWVALNALVFAAHPEQGAVTRADLDQLRAEPWFRADDMLLLWAGAELVGYCWLKIEGTLGEFYVVGLHPDRQGAGLGGALFDAGLAHLRRLGVARAHLYVEGDNHPALALYRSRGFHDDQIDIQYEWRG</sequence>
<dbReference type="SUPFAM" id="SSF55729">
    <property type="entry name" value="Acyl-CoA N-acyltransferases (Nat)"/>
    <property type="match status" value="2"/>
</dbReference>
<comment type="subunit">
    <text evidence="4">Monomer.</text>
</comment>
<comment type="caution">
    <text evidence="7">The sequence shown here is derived from an EMBL/GenBank/DDBJ whole genome shotgun (WGS) entry which is preliminary data.</text>
</comment>
<keyword evidence="8" id="KW-1185">Reference proteome</keyword>
<evidence type="ECO:0000313" key="8">
    <source>
        <dbReference type="Proteomes" id="UP000479756"/>
    </source>
</evidence>
<proteinExistence type="inferred from homology"/>
<name>A0A7C9TUD0_9MICO</name>
<keyword evidence="2 4" id="KW-0677">Repeat</keyword>
<evidence type="ECO:0000256" key="5">
    <source>
        <dbReference type="SAM" id="MobiDB-lite"/>
    </source>
</evidence>
<dbReference type="RefSeq" id="WP_163474363.1">
    <property type="nucleotide sequence ID" value="NZ_JAAGWZ010000004.1"/>
</dbReference>
<dbReference type="InterPro" id="IPR017813">
    <property type="entry name" value="Mycothiol_AcTrfase"/>
</dbReference>
<dbReference type="CDD" id="cd04301">
    <property type="entry name" value="NAT_SF"/>
    <property type="match status" value="2"/>
</dbReference>
<feature type="binding site" evidence="4">
    <location>
        <position position="37"/>
    </location>
    <ligand>
        <name>1D-myo-inositol 2-(L-cysteinylamino)-2-deoxy-alpha-D-glucopyranoside</name>
        <dbReference type="ChEBI" id="CHEBI:58887"/>
    </ligand>
</feature>
<keyword evidence="1 4" id="KW-0808">Transferase</keyword>
<feature type="compositionally biased region" description="Low complexity" evidence="5">
    <location>
        <begin position="139"/>
        <end position="162"/>
    </location>
</feature>
<dbReference type="EC" id="2.3.1.189" evidence="4"/>
<comment type="function">
    <text evidence="4">Catalyzes the transfer of acetyl from acetyl-CoA to desacetylmycothiol (Cys-GlcN-Ins) to form mycothiol.</text>
</comment>
<comment type="similarity">
    <text evidence="4">Belongs to the acetyltransferase family. MshD subfamily.</text>
</comment>
<dbReference type="GO" id="GO:0035447">
    <property type="term" value="F:mycothiol synthase activity"/>
    <property type="evidence" value="ECO:0007669"/>
    <property type="project" value="UniProtKB-UniRule"/>
</dbReference>
<dbReference type="GO" id="GO:0010125">
    <property type="term" value="P:mycothiol biosynthetic process"/>
    <property type="evidence" value="ECO:0007669"/>
    <property type="project" value="UniProtKB-UniRule"/>
</dbReference>
<feature type="domain" description="N-acetyltransferase" evidence="6">
    <location>
        <begin position="173"/>
        <end position="311"/>
    </location>
</feature>
<dbReference type="Pfam" id="PF00583">
    <property type="entry name" value="Acetyltransf_1"/>
    <property type="match status" value="2"/>
</dbReference>
<protein>
    <recommendedName>
        <fullName evidence="4">Mycothiol acetyltransferase</fullName>
        <shortName evidence="4">MSH acetyltransferase</shortName>
        <ecNumber evidence="4">2.3.1.189</ecNumber>
    </recommendedName>
    <alternativeName>
        <fullName evidence="4">Mycothiol synthase</fullName>
    </alternativeName>
</protein>
<feature type="binding site" evidence="4">
    <location>
        <position position="236"/>
    </location>
    <ligand>
        <name>1D-myo-inositol 2-(L-cysteinylamino)-2-deoxy-alpha-D-glucopyranoside</name>
        <dbReference type="ChEBI" id="CHEBI:58887"/>
    </ligand>
</feature>
<dbReference type="AlphaFoldDB" id="A0A7C9TUD0"/>
<feature type="domain" description="N-acetyltransferase" evidence="6">
    <location>
        <begin position="10"/>
        <end position="138"/>
    </location>
</feature>
<dbReference type="NCBIfam" id="TIGR03448">
    <property type="entry name" value="mycothiol_MshD"/>
    <property type="match status" value="1"/>
</dbReference>
<evidence type="ECO:0000256" key="2">
    <source>
        <dbReference type="ARBA" id="ARBA00022737"/>
    </source>
</evidence>
<dbReference type="PANTHER" id="PTHR43617:SF31">
    <property type="entry name" value="MYCOTHIOL ACETYLTRANSFERASE"/>
    <property type="match status" value="1"/>
</dbReference>
<keyword evidence="3 4" id="KW-0012">Acyltransferase</keyword>
<gene>
    <name evidence="4 7" type="primary">mshD</name>
    <name evidence="7" type="ORF">G3T37_13280</name>
</gene>
<dbReference type="Proteomes" id="UP000479756">
    <property type="component" value="Unassembled WGS sequence"/>
</dbReference>
<feature type="binding site" evidence="4">
    <location>
        <position position="243"/>
    </location>
    <ligand>
        <name>1D-myo-inositol 2-(L-cysteinylamino)-2-deoxy-alpha-D-glucopyranoside</name>
        <dbReference type="ChEBI" id="CHEBI:58887"/>
    </ligand>
</feature>
<reference evidence="7 8" key="1">
    <citation type="journal article" date="2014" name="Int. J. Syst. Evol. Microbiol.">
        <title>Description of Galbitalea soli gen. nov., sp. nov., and Frondihabitans sucicola sp. nov.</title>
        <authorList>
            <person name="Kim S.J."/>
            <person name="Lim J.M."/>
            <person name="Ahn J.H."/>
            <person name="Weon H.Y."/>
            <person name="Hamada M."/>
            <person name="Suzuki K."/>
            <person name="Ahn T.Y."/>
            <person name="Kwon S.W."/>
        </authorList>
    </citation>
    <scope>NUCLEOTIDE SEQUENCE [LARGE SCALE GENOMIC DNA]</scope>
    <source>
        <strain evidence="7 8">NBRC 108727</strain>
    </source>
</reference>
<dbReference type="PANTHER" id="PTHR43617">
    <property type="entry name" value="L-AMINO ACID N-ACETYLTRANSFERASE"/>
    <property type="match status" value="1"/>
</dbReference>
<dbReference type="GO" id="GO:0008999">
    <property type="term" value="F:protein-N-terminal-alanine acetyltransferase activity"/>
    <property type="evidence" value="ECO:0007669"/>
    <property type="project" value="TreeGrafter"/>
</dbReference>
<feature type="binding site" evidence="4">
    <location>
        <begin position="247"/>
        <end position="249"/>
    </location>
    <ligand>
        <name>acetyl-CoA</name>
        <dbReference type="ChEBI" id="CHEBI:57288"/>
        <label>2</label>
    </ligand>
</feature>
<comment type="caution">
    <text evidence="4">Lacks conserved residue(s) required for the propagation of feature annotation.</text>
</comment>
<dbReference type="HAMAP" id="MF_01698">
    <property type="entry name" value="MshD"/>
    <property type="match status" value="1"/>
</dbReference>
<dbReference type="PIRSF" id="PIRSF021524">
    <property type="entry name" value="MSH_acetyltransferase"/>
    <property type="match status" value="1"/>
</dbReference>
<dbReference type="InterPro" id="IPR016181">
    <property type="entry name" value="Acyl_CoA_acyltransferase"/>
</dbReference>
<evidence type="ECO:0000313" key="7">
    <source>
        <dbReference type="EMBL" id="NEM92323.1"/>
    </source>
</evidence>
<dbReference type="PROSITE" id="PS51186">
    <property type="entry name" value="GNAT"/>
    <property type="match status" value="2"/>
</dbReference>
<dbReference type="Gene3D" id="3.40.630.30">
    <property type="match status" value="1"/>
</dbReference>
<evidence type="ECO:0000256" key="4">
    <source>
        <dbReference type="HAMAP-Rule" id="MF_01698"/>
    </source>
</evidence>
<accession>A0A7C9TUD0</accession>
<feature type="binding site" evidence="4">
    <location>
        <position position="197"/>
    </location>
    <ligand>
        <name>1D-myo-inositol 2-(L-cysteinylamino)-2-deoxy-alpha-D-glucopyranoside</name>
        <dbReference type="ChEBI" id="CHEBI:58887"/>
    </ligand>
</feature>
<feature type="binding site" evidence="4">
    <location>
        <position position="281"/>
    </location>
    <ligand>
        <name>1D-myo-inositol 2-(L-cysteinylamino)-2-deoxy-alpha-D-glucopyranoside</name>
        <dbReference type="ChEBI" id="CHEBI:58887"/>
    </ligand>
</feature>
<evidence type="ECO:0000259" key="6">
    <source>
        <dbReference type="PROSITE" id="PS51186"/>
    </source>
</evidence>
<feature type="region of interest" description="Disordered" evidence="5">
    <location>
        <begin position="138"/>
        <end position="162"/>
    </location>
</feature>
<evidence type="ECO:0000256" key="1">
    <source>
        <dbReference type="ARBA" id="ARBA00022679"/>
    </source>
</evidence>
<organism evidence="7 8">
    <name type="scientific">Galbitalea soli</name>
    <dbReference type="NCBI Taxonomy" id="1268042"/>
    <lineage>
        <taxon>Bacteria</taxon>
        <taxon>Bacillati</taxon>
        <taxon>Actinomycetota</taxon>
        <taxon>Actinomycetes</taxon>
        <taxon>Micrococcales</taxon>
        <taxon>Microbacteriaceae</taxon>
        <taxon>Galbitalea</taxon>
    </lineage>
</organism>
<dbReference type="EMBL" id="JAAGWZ010000004">
    <property type="protein sequence ID" value="NEM92323.1"/>
    <property type="molecule type" value="Genomic_DNA"/>
</dbReference>